<organism evidence="6 7">
    <name type="scientific">Aliidongia dinghuensis</name>
    <dbReference type="NCBI Taxonomy" id="1867774"/>
    <lineage>
        <taxon>Bacteria</taxon>
        <taxon>Pseudomonadati</taxon>
        <taxon>Pseudomonadota</taxon>
        <taxon>Alphaproteobacteria</taxon>
        <taxon>Rhodospirillales</taxon>
        <taxon>Dongiaceae</taxon>
        <taxon>Aliidongia</taxon>
    </lineage>
</organism>
<gene>
    <name evidence="6" type="ORF">GCM10011611_32380</name>
</gene>
<dbReference type="CDD" id="cd08504">
    <property type="entry name" value="PBP2_OppA"/>
    <property type="match status" value="1"/>
</dbReference>
<dbReference type="InterPro" id="IPR039424">
    <property type="entry name" value="SBP_5"/>
</dbReference>
<protein>
    <submittedName>
        <fullName evidence="6">ABC transporter substrate-binding protein</fullName>
    </submittedName>
</protein>
<name>A0A8J2YUI0_9PROT</name>
<dbReference type="Gene3D" id="3.40.190.10">
    <property type="entry name" value="Periplasmic binding protein-like II"/>
    <property type="match status" value="1"/>
</dbReference>
<keyword evidence="4" id="KW-0732">Signal</keyword>
<evidence type="ECO:0000313" key="6">
    <source>
        <dbReference type="EMBL" id="GGF23812.1"/>
    </source>
</evidence>
<dbReference type="InterPro" id="IPR000914">
    <property type="entry name" value="SBP_5_dom"/>
</dbReference>
<dbReference type="FunFam" id="3.90.76.10:FF:000001">
    <property type="entry name" value="Oligopeptide ABC transporter substrate-binding protein"/>
    <property type="match status" value="1"/>
</dbReference>
<dbReference type="PANTHER" id="PTHR30290:SF10">
    <property type="entry name" value="PERIPLASMIC OLIGOPEPTIDE-BINDING PROTEIN-RELATED"/>
    <property type="match status" value="1"/>
</dbReference>
<dbReference type="Pfam" id="PF00496">
    <property type="entry name" value="SBP_bac_5"/>
    <property type="match status" value="1"/>
</dbReference>
<dbReference type="GO" id="GO:0030288">
    <property type="term" value="C:outer membrane-bounded periplasmic space"/>
    <property type="evidence" value="ECO:0007669"/>
    <property type="project" value="UniProtKB-ARBA"/>
</dbReference>
<evidence type="ECO:0000313" key="7">
    <source>
        <dbReference type="Proteomes" id="UP000646365"/>
    </source>
</evidence>
<feature type="domain" description="Solute-binding protein family 5" evidence="5">
    <location>
        <begin position="77"/>
        <end position="445"/>
    </location>
</feature>
<evidence type="ECO:0000256" key="2">
    <source>
        <dbReference type="ARBA" id="ARBA00005695"/>
    </source>
</evidence>
<dbReference type="GO" id="GO:1904680">
    <property type="term" value="F:peptide transmembrane transporter activity"/>
    <property type="evidence" value="ECO:0007669"/>
    <property type="project" value="TreeGrafter"/>
</dbReference>
<dbReference type="Proteomes" id="UP000646365">
    <property type="component" value="Unassembled WGS sequence"/>
</dbReference>
<comment type="similarity">
    <text evidence="2">Belongs to the bacterial solute-binding protein 5 family.</text>
</comment>
<keyword evidence="7" id="KW-1185">Reference proteome</keyword>
<dbReference type="SUPFAM" id="SSF53850">
    <property type="entry name" value="Periplasmic binding protein-like II"/>
    <property type="match status" value="1"/>
</dbReference>
<reference evidence="6" key="2">
    <citation type="submission" date="2020-09" db="EMBL/GenBank/DDBJ databases">
        <authorList>
            <person name="Sun Q."/>
            <person name="Zhou Y."/>
        </authorList>
    </citation>
    <scope>NUCLEOTIDE SEQUENCE</scope>
    <source>
        <strain evidence="6">CGMCC 1.15725</strain>
    </source>
</reference>
<comment type="caution">
    <text evidence="6">The sequence shown here is derived from an EMBL/GenBank/DDBJ whole genome shotgun (WGS) entry which is preliminary data.</text>
</comment>
<evidence type="ECO:0000256" key="1">
    <source>
        <dbReference type="ARBA" id="ARBA00004418"/>
    </source>
</evidence>
<dbReference type="InterPro" id="IPR030678">
    <property type="entry name" value="Peptide/Ni-bd"/>
</dbReference>
<dbReference type="EMBL" id="BMJQ01000008">
    <property type="protein sequence ID" value="GGF23812.1"/>
    <property type="molecule type" value="Genomic_DNA"/>
</dbReference>
<evidence type="ECO:0000256" key="4">
    <source>
        <dbReference type="ARBA" id="ARBA00022729"/>
    </source>
</evidence>
<dbReference type="AlphaFoldDB" id="A0A8J2YUI0"/>
<accession>A0A8J2YUI0</accession>
<evidence type="ECO:0000259" key="5">
    <source>
        <dbReference type="Pfam" id="PF00496"/>
    </source>
</evidence>
<evidence type="ECO:0000256" key="3">
    <source>
        <dbReference type="ARBA" id="ARBA00022448"/>
    </source>
</evidence>
<sequence length="529" mass="58496">MGDGGMAVRAFGFACWALVLMLWSITATAAGERVLHLPVPNEIETLDPQLRTWAAERVVTTMMLEGLTREDSNGDAVPGAAASWDISADGRTYLFHLRPEARFSDGQPVTAADFVYAFRRYVDPKTGGRSTSAIESVLHARDCLSGKLPPEALGVAVVDEHTLSVTLSHPLPFFLNWATLLTPLERQVVERWGSAWTEPGHMVSNGPFVLAAFRRGDGITLVKNPAYWNADQIRLDRIELIVQPSRQAAKEMFAHGDLDVLGLTDEEVRDQRTLMGDQIRIQPLNRIAYYFFNMRSGPLAESHSLRRALALTFEPEAIARKLAAQTAEPANSLVPRSFPAYAHPRLDFAARPMADRLIEARRLYAEAQYGPQHPLVATLLEGSFDRCAAVAGLWKAALGAEIRCKIIDDEVARFTAYRRDEFDIGFVTENAAAPDPLELLAAFRGTPLNAGNLGHYRNAVFDDLLRQADNSPDFLARAEKLARAERILLNDLPAIPLSYGRVAYIVAPRVKGFRMLPSRSFYVDGASVE</sequence>
<dbReference type="PIRSF" id="PIRSF002741">
    <property type="entry name" value="MppA"/>
    <property type="match status" value="1"/>
</dbReference>
<keyword evidence="3" id="KW-0813">Transport</keyword>
<reference evidence="6" key="1">
    <citation type="journal article" date="2014" name="Int. J. Syst. Evol. Microbiol.">
        <title>Complete genome sequence of Corynebacterium casei LMG S-19264T (=DSM 44701T), isolated from a smear-ripened cheese.</title>
        <authorList>
            <consortium name="US DOE Joint Genome Institute (JGI-PGF)"/>
            <person name="Walter F."/>
            <person name="Albersmeier A."/>
            <person name="Kalinowski J."/>
            <person name="Ruckert C."/>
        </authorList>
    </citation>
    <scope>NUCLEOTIDE SEQUENCE</scope>
    <source>
        <strain evidence="6">CGMCC 1.15725</strain>
    </source>
</reference>
<dbReference type="GO" id="GO:0043190">
    <property type="term" value="C:ATP-binding cassette (ABC) transporter complex"/>
    <property type="evidence" value="ECO:0007669"/>
    <property type="project" value="InterPro"/>
</dbReference>
<comment type="subcellular location">
    <subcellularLocation>
        <location evidence="1">Periplasm</location>
    </subcellularLocation>
</comment>
<dbReference type="GO" id="GO:0015833">
    <property type="term" value="P:peptide transport"/>
    <property type="evidence" value="ECO:0007669"/>
    <property type="project" value="TreeGrafter"/>
</dbReference>
<dbReference type="Gene3D" id="3.10.105.10">
    <property type="entry name" value="Dipeptide-binding Protein, Domain 3"/>
    <property type="match status" value="1"/>
</dbReference>
<dbReference type="PANTHER" id="PTHR30290">
    <property type="entry name" value="PERIPLASMIC BINDING COMPONENT OF ABC TRANSPORTER"/>
    <property type="match status" value="1"/>
</dbReference>
<dbReference type="Gene3D" id="3.90.76.10">
    <property type="entry name" value="Dipeptide-binding Protein, Domain 1"/>
    <property type="match status" value="1"/>
</dbReference>
<proteinExistence type="inferred from homology"/>